<evidence type="ECO:0000313" key="1">
    <source>
        <dbReference type="EMBL" id="GES81792.1"/>
    </source>
</evidence>
<dbReference type="OrthoDB" id="2438572at2759"/>
<accession>A0A8H3L5C1</accession>
<dbReference type="EMBL" id="BLAL01000058">
    <property type="protein sequence ID" value="GES81792.1"/>
    <property type="molecule type" value="Genomic_DNA"/>
</dbReference>
<protein>
    <submittedName>
        <fullName evidence="1">Uncharacterized protein</fullName>
    </submittedName>
</protein>
<reference evidence="1" key="1">
    <citation type="submission" date="2019-10" db="EMBL/GenBank/DDBJ databases">
        <title>Conservation and host-specific expression of non-tandemly repeated heterogenous ribosome RNA gene in arbuscular mycorrhizal fungi.</title>
        <authorList>
            <person name="Maeda T."/>
            <person name="Kobayashi Y."/>
            <person name="Nakagawa T."/>
            <person name="Ezawa T."/>
            <person name="Yamaguchi K."/>
            <person name="Bino T."/>
            <person name="Nishimoto Y."/>
            <person name="Shigenobu S."/>
            <person name="Kawaguchi M."/>
        </authorList>
    </citation>
    <scope>NUCLEOTIDE SEQUENCE</scope>
    <source>
        <strain evidence="1">HR1</strain>
    </source>
</reference>
<proteinExistence type="predicted"/>
<sequence>MRLFAIKYCNYCSLICADDKHKVPIGEGIAITSGVRNKPSLVPTNMELTSSDHNFTKLLLTPSNILRQYDKNIPEILLLYTDGGVSLQRDPMNDILEDIFKGKNTLEEIRSMVQKNKKLGLKLRNSIKIVQELLSEQTKQ</sequence>
<dbReference type="AlphaFoldDB" id="A0A8H3L5C1"/>
<evidence type="ECO:0000313" key="2">
    <source>
        <dbReference type="Proteomes" id="UP000615446"/>
    </source>
</evidence>
<gene>
    <name evidence="1" type="ORF">RCL2_000903100</name>
</gene>
<dbReference type="Proteomes" id="UP000615446">
    <property type="component" value="Unassembled WGS sequence"/>
</dbReference>
<name>A0A8H3L5C1_9GLOM</name>
<organism evidence="1 2">
    <name type="scientific">Rhizophagus clarus</name>
    <dbReference type="NCBI Taxonomy" id="94130"/>
    <lineage>
        <taxon>Eukaryota</taxon>
        <taxon>Fungi</taxon>
        <taxon>Fungi incertae sedis</taxon>
        <taxon>Mucoromycota</taxon>
        <taxon>Glomeromycotina</taxon>
        <taxon>Glomeromycetes</taxon>
        <taxon>Glomerales</taxon>
        <taxon>Glomeraceae</taxon>
        <taxon>Rhizophagus</taxon>
    </lineage>
</organism>
<comment type="caution">
    <text evidence="1">The sequence shown here is derived from an EMBL/GenBank/DDBJ whole genome shotgun (WGS) entry which is preliminary data.</text>
</comment>